<protein>
    <recommendedName>
        <fullName evidence="4">DUF3109 family protein</fullName>
    </recommendedName>
</protein>
<name>A0A5K7SCC1_9BACT</name>
<sequence length="190" mass="21775">MLEIGRTIISLDILEKKFLCDLLKCKGACCVEGDSGAPVTPEEVKAIQEAYPEVEPYLSENHRNEISKQGFAVIDLDGDLVTPLENNKQCVYTYKENDILKCGIEKAFLDGKITFRKPVSCHLFPIRITEYKRFDAVNYQQIDICKPGRECGKVAKLPLYVFLKEPLIRKYGEEWYEQLQYAAENMPGRK</sequence>
<evidence type="ECO:0000313" key="2">
    <source>
        <dbReference type="EMBL" id="BBE19125.1"/>
    </source>
</evidence>
<dbReference type="EMBL" id="AP018694">
    <property type="protein sequence ID" value="BBE19125.1"/>
    <property type="molecule type" value="Genomic_DNA"/>
</dbReference>
<organism evidence="2 3">
    <name type="scientific">Aquipluma nitroreducens</name>
    <dbReference type="NCBI Taxonomy" id="2010828"/>
    <lineage>
        <taxon>Bacteria</taxon>
        <taxon>Pseudomonadati</taxon>
        <taxon>Bacteroidota</taxon>
        <taxon>Bacteroidia</taxon>
        <taxon>Marinilabiliales</taxon>
        <taxon>Prolixibacteraceae</taxon>
        <taxon>Aquipluma</taxon>
    </lineage>
</organism>
<proteinExistence type="inferred from homology"/>
<evidence type="ECO:0000313" key="3">
    <source>
        <dbReference type="Proteomes" id="UP001193389"/>
    </source>
</evidence>
<dbReference type="InterPro" id="IPR021458">
    <property type="entry name" value="Rv0495c"/>
</dbReference>
<dbReference type="RefSeq" id="WP_318347398.1">
    <property type="nucleotide sequence ID" value="NZ_AP018694.1"/>
</dbReference>
<dbReference type="KEGG" id="anf:AQPE_3299"/>
<dbReference type="Proteomes" id="UP001193389">
    <property type="component" value="Chromosome"/>
</dbReference>
<evidence type="ECO:0008006" key="4">
    <source>
        <dbReference type="Google" id="ProtNLM"/>
    </source>
</evidence>
<gene>
    <name evidence="2" type="ORF">AQPE_3299</name>
</gene>
<dbReference type="AlphaFoldDB" id="A0A5K7SCC1"/>
<reference evidence="2" key="1">
    <citation type="journal article" date="2020" name="Int. J. Syst. Evol. Microbiol.">
        <title>Aquipluma nitroreducens gen. nov. sp. nov., a novel facultatively anaerobic bacterium isolated from a freshwater lake.</title>
        <authorList>
            <person name="Watanabe M."/>
            <person name="Kojima H."/>
            <person name="Fukui M."/>
        </authorList>
    </citation>
    <scope>NUCLEOTIDE SEQUENCE</scope>
    <source>
        <strain evidence="2">MeG22</strain>
    </source>
</reference>
<dbReference type="Pfam" id="PF11307">
    <property type="entry name" value="DUF3109"/>
    <property type="match status" value="1"/>
</dbReference>
<accession>A0A5K7SCC1</accession>
<keyword evidence="3" id="KW-1185">Reference proteome</keyword>
<comment type="similarity">
    <text evidence="1">Belongs to the Rv0495c family.</text>
</comment>
<evidence type="ECO:0000256" key="1">
    <source>
        <dbReference type="ARBA" id="ARBA00093770"/>
    </source>
</evidence>